<dbReference type="InterPro" id="IPR030678">
    <property type="entry name" value="Peptide/Ni-bd"/>
</dbReference>
<dbReference type="AlphaFoldDB" id="A0A1G8V8C1"/>
<dbReference type="Proteomes" id="UP000198683">
    <property type="component" value="Unassembled WGS sequence"/>
</dbReference>
<accession>A0A1G8V8C1</accession>
<gene>
    <name evidence="3" type="ORF">SAMN05421874_102452</name>
</gene>
<dbReference type="PANTHER" id="PTHR30290">
    <property type="entry name" value="PERIPLASMIC BINDING COMPONENT OF ABC TRANSPORTER"/>
    <property type="match status" value="1"/>
</dbReference>
<reference evidence="3 4" key="1">
    <citation type="submission" date="2016-10" db="EMBL/GenBank/DDBJ databases">
        <authorList>
            <person name="de Groot N.N."/>
        </authorList>
    </citation>
    <scope>NUCLEOTIDE SEQUENCE [LARGE SCALE GENOMIC DNA]</scope>
    <source>
        <strain evidence="3 4">CGMCC 4.5681</strain>
    </source>
</reference>
<dbReference type="GO" id="GO:1904680">
    <property type="term" value="F:peptide transmembrane transporter activity"/>
    <property type="evidence" value="ECO:0007669"/>
    <property type="project" value="TreeGrafter"/>
</dbReference>
<dbReference type="InterPro" id="IPR000914">
    <property type="entry name" value="SBP_5_dom"/>
</dbReference>
<dbReference type="GO" id="GO:0043190">
    <property type="term" value="C:ATP-binding cassette (ABC) transporter complex"/>
    <property type="evidence" value="ECO:0007669"/>
    <property type="project" value="InterPro"/>
</dbReference>
<sequence>MTKQRLSRRLAAGTATCATFVLVAGCGGSAASPSQAAEQARQKVQLVDSTPAATGPLDKATWFMPKEPATLDLDNDAAGATTDTVMSNICERLVQVQPDLTVKPWLAEKYEWKTPETVVFTIRKGVRFHSGNEMTADDVVWSMNRHAADGANESDEYENVSKVEKTGPDEVTVTMKQSDAVFMKALAGTGGVVLERKAVEDQGDAFGTPSGDDACTGPMELKAWDSGRQIVLTKAANYWNQERAAKTGELTIRWADDDAVVNSLLTGEADGAYLENIASATRLAGGPNTTVSQGPDTRVWSSMVTERGGLADVRLRKALSLALDRDGVSRAALAGLGVPAAEPVGPGAWGYEADKFRAASEKLAAGAPAKPTPENIEAAKKLVAEAGATQQIVVASDGTTGRDVIANAVVDAARKIGLDARIIQIPPQQYGDYYSDAEFRKQADLFTDDYFISKNDPVGFYKNGASDATVQWVLKDPEYDALVKQAKAELDDAKRADLAIDLAQRWADAMPWLSVVQSPTTVVLAGEVTGVPASGAFRNYPWAADLGAKGK</sequence>
<proteinExistence type="predicted"/>
<organism evidence="3 4">
    <name type="scientific">Nonomuraea maritima</name>
    <dbReference type="NCBI Taxonomy" id="683260"/>
    <lineage>
        <taxon>Bacteria</taxon>
        <taxon>Bacillati</taxon>
        <taxon>Actinomycetota</taxon>
        <taxon>Actinomycetes</taxon>
        <taxon>Streptosporangiales</taxon>
        <taxon>Streptosporangiaceae</taxon>
        <taxon>Nonomuraea</taxon>
    </lineage>
</organism>
<dbReference type="InterPro" id="IPR039424">
    <property type="entry name" value="SBP_5"/>
</dbReference>
<dbReference type="OrthoDB" id="5243526at2"/>
<dbReference type="Gene3D" id="3.10.105.10">
    <property type="entry name" value="Dipeptide-binding Protein, Domain 3"/>
    <property type="match status" value="1"/>
</dbReference>
<dbReference type="PIRSF" id="PIRSF002741">
    <property type="entry name" value="MppA"/>
    <property type="match status" value="1"/>
</dbReference>
<dbReference type="Pfam" id="PF00496">
    <property type="entry name" value="SBP_bac_5"/>
    <property type="match status" value="1"/>
</dbReference>
<evidence type="ECO:0000313" key="3">
    <source>
        <dbReference type="EMBL" id="SDJ62376.1"/>
    </source>
</evidence>
<dbReference type="GO" id="GO:0015833">
    <property type="term" value="P:peptide transport"/>
    <property type="evidence" value="ECO:0007669"/>
    <property type="project" value="TreeGrafter"/>
</dbReference>
<keyword evidence="1" id="KW-0732">Signal</keyword>
<dbReference type="Gene3D" id="3.90.76.10">
    <property type="entry name" value="Dipeptide-binding Protein, Domain 1"/>
    <property type="match status" value="1"/>
</dbReference>
<feature type="signal peptide" evidence="1">
    <location>
        <begin position="1"/>
        <end position="36"/>
    </location>
</feature>
<dbReference type="SUPFAM" id="SSF53850">
    <property type="entry name" value="Periplasmic binding protein-like II"/>
    <property type="match status" value="1"/>
</dbReference>
<protein>
    <submittedName>
        <fullName evidence="3">Peptide/nickel transport system substrate-binding protein</fullName>
    </submittedName>
</protein>
<dbReference type="PANTHER" id="PTHR30290:SF65">
    <property type="entry name" value="MONOACYL PHOSPHATIDYLINOSITOL TETRAMANNOSIDE-BINDING PROTEIN LPQW-RELATED"/>
    <property type="match status" value="1"/>
</dbReference>
<dbReference type="EMBL" id="FNFB01000002">
    <property type="protein sequence ID" value="SDJ62376.1"/>
    <property type="molecule type" value="Genomic_DNA"/>
</dbReference>
<dbReference type="RefSeq" id="WP_090760333.1">
    <property type="nucleotide sequence ID" value="NZ_FNFB01000002.1"/>
</dbReference>
<dbReference type="Gene3D" id="3.40.190.10">
    <property type="entry name" value="Periplasmic binding protein-like II"/>
    <property type="match status" value="1"/>
</dbReference>
<feature type="chain" id="PRO_5011684127" evidence="1">
    <location>
        <begin position="37"/>
        <end position="551"/>
    </location>
</feature>
<dbReference type="CDD" id="cd00995">
    <property type="entry name" value="PBP2_NikA_DppA_OppA_like"/>
    <property type="match status" value="1"/>
</dbReference>
<dbReference type="PROSITE" id="PS51257">
    <property type="entry name" value="PROKAR_LIPOPROTEIN"/>
    <property type="match status" value="1"/>
</dbReference>
<dbReference type="GO" id="GO:0042597">
    <property type="term" value="C:periplasmic space"/>
    <property type="evidence" value="ECO:0007669"/>
    <property type="project" value="UniProtKB-ARBA"/>
</dbReference>
<evidence type="ECO:0000259" key="2">
    <source>
        <dbReference type="Pfam" id="PF00496"/>
    </source>
</evidence>
<dbReference type="STRING" id="683260.SAMN05421874_102452"/>
<evidence type="ECO:0000256" key="1">
    <source>
        <dbReference type="SAM" id="SignalP"/>
    </source>
</evidence>
<feature type="domain" description="Solute-binding protein family 5" evidence="2">
    <location>
        <begin position="101"/>
        <end position="467"/>
    </location>
</feature>
<name>A0A1G8V8C1_9ACTN</name>
<evidence type="ECO:0000313" key="4">
    <source>
        <dbReference type="Proteomes" id="UP000198683"/>
    </source>
</evidence>
<keyword evidence="4" id="KW-1185">Reference proteome</keyword>